<dbReference type="STRING" id="1089553.Tph_c22920"/>
<evidence type="ECO:0000256" key="3">
    <source>
        <dbReference type="ARBA" id="ARBA00022475"/>
    </source>
</evidence>
<dbReference type="InterPro" id="IPR002751">
    <property type="entry name" value="CbiM/NikMN"/>
</dbReference>
<dbReference type="KEGG" id="tpz:Tph_c22920"/>
<keyword evidence="4 7" id="KW-0812">Transmembrane</keyword>
<accession>K4LK80</accession>
<dbReference type="EMBL" id="CP003732">
    <property type="protein sequence ID" value="AFV12482.1"/>
    <property type="molecule type" value="Genomic_DNA"/>
</dbReference>
<keyword evidence="9" id="KW-1185">Reference proteome</keyword>
<evidence type="ECO:0000256" key="2">
    <source>
        <dbReference type="ARBA" id="ARBA00022448"/>
    </source>
</evidence>
<feature type="transmembrane region" description="Helical" evidence="7">
    <location>
        <begin position="67"/>
        <end position="93"/>
    </location>
</feature>
<proteinExistence type="predicted"/>
<evidence type="ECO:0000313" key="8">
    <source>
        <dbReference type="EMBL" id="AFV12482.1"/>
    </source>
</evidence>
<keyword evidence="6 7" id="KW-0472">Membrane</keyword>
<dbReference type="GO" id="GO:0005886">
    <property type="term" value="C:plasma membrane"/>
    <property type="evidence" value="ECO:0007669"/>
    <property type="project" value="UniProtKB-SubCell"/>
</dbReference>
<reference evidence="8 9" key="1">
    <citation type="journal article" date="2012" name="BMC Genomics">
        <title>Genome-guided analysis of physiological and morphological traits of the fermentative acetate oxidizer Thermacetogenium phaeum.</title>
        <authorList>
            <person name="Oehler D."/>
            <person name="Poehlein A."/>
            <person name="Leimbach A."/>
            <person name="Muller N."/>
            <person name="Daniel R."/>
            <person name="Gottschalk G."/>
            <person name="Schink B."/>
        </authorList>
    </citation>
    <scope>NUCLEOTIDE SEQUENCE [LARGE SCALE GENOMIC DNA]</scope>
    <source>
        <strain evidence="9">ATCC BAA-254 / DSM 26808 / PB</strain>
    </source>
</reference>
<protein>
    <submittedName>
        <fullName evidence="8">Cobalamin biosynthesis protein CbiM</fullName>
    </submittedName>
</protein>
<dbReference type="Gene3D" id="1.10.1760.20">
    <property type="match status" value="1"/>
</dbReference>
<dbReference type="eggNOG" id="COG0310">
    <property type="taxonomic scope" value="Bacteria"/>
</dbReference>
<dbReference type="HOGENOM" id="CLU_2332716_0_0_9"/>
<dbReference type="Pfam" id="PF01891">
    <property type="entry name" value="CbiM"/>
    <property type="match status" value="1"/>
</dbReference>
<dbReference type="Proteomes" id="UP000000467">
    <property type="component" value="Chromosome"/>
</dbReference>
<sequence>MHIPDGFLDAKTWGACWALGGAALTYGVLKTKETLQEHQIPLMGAIAAFIFAAQMVNFPIARGTSGHLVGAVLAATVLGPWAACVTMTVIIALQVCLP</sequence>
<organism evidence="8 9">
    <name type="scientific">Thermacetogenium phaeum (strain ATCC BAA-254 / DSM 26808 / PB)</name>
    <dbReference type="NCBI Taxonomy" id="1089553"/>
    <lineage>
        <taxon>Bacteria</taxon>
        <taxon>Bacillati</taxon>
        <taxon>Bacillota</taxon>
        <taxon>Clostridia</taxon>
        <taxon>Thermoanaerobacterales</taxon>
        <taxon>Thermoanaerobacteraceae</taxon>
        <taxon>Thermacetogenium</taxon>
    </lineage>
</organism>
<dbReference type="AlphaFoldDB" id="K4LK80"/>
<dbReference type="PANTHER" id="PTHR34229">
    <property type="entry name" value="METAL TRANSPORT PROTEIN HI_1621-RELATED"/>
    <property type="match status" value="1"/>
</dbReference>
<evidence type="ECO:0000256" key="6">
    <source>
        <dbReference type="ARBA" id="ARBA00023136"/>
    </source>
</evidence>
<evidence type="ECO:0000256" key="4">
    <source>
        <dbReference type="ARBA" id="ARBA00022692"/>
    </source>
</evidence>
<comment type="subcellular location">
    <subcellularLocation>
        <location evidence="1">Cell membrane</location>
        <topology evidence="1">Multi-pass membrane protein</topology>
    </subcellularLocation>
</comment>
<keyword evidence="2" id="KW-0813">Transport</keyword>
<evidence type="ECO:0000256" key="5">
    <source>
        <dbReference type="ARBA" id="ARBA00022989"/>
    </source>
</evidence>
<evidence type="ECO:0000256" key="7">
    <source>
        <dbReference type="SAM" id="Phobius"/>
    </source>
</evidence>
<evidence type="ECO:0000256" key="1">
    <source>
        <dbReference type="ARBA" id="ARBA00004651"/>
    </source>
</evidence>
<feature type="transmembrane region" description="Helical" evidence="7">
    <location>
        <begin position="12"/>
        <end position="29"/>
    </location>
</feature>
<keyword evidence="3" id="KW-1003">Cell membrane</keyword>
<feature type="transmembrane region" description="Helical" evidence="7">
    <location>
        <begin position="41"/>
        <end position="61"/>
    </location>
</feature>
<name>K4LK80_THEPS</name>
<dbReference type="PANTHER" id="PTHR34229:SF1">
    <property type="entry name" value="METAL TRANSPORT PROTEIN HI_1621-RELATED"/>
    <property type="match status" value="1"/>
</dbReference>
<keyword evidence="5 7" id="KW-1133">Transmembrane helix</keyword>
<evidence type="ECO:0000313" key="9">
    <source>
        <dbReference type="Proteomes" id="UP000000467"/>
    </source>
</evidence>
<gene>
    <name evidence="8" type="primary">cbiM3</name>
    <name evidence="8" type="ordered locus">Tph_c22920</name>
</gene>
<dbReference type="GO" id="GO:0000041">
    <property type="term" value="P:transition metal ion transport"/>
    <property type="evidence" value="ECO:0007669"/>
    <property type="project" value="InterPro"/>
</dbReference>